<feature type="region of interest" description="Disordered" evidence="1">
    <location>
        <begin position="340"/>
        <end position="421"/>
    </location>
</feature>
<reference evidence="2 3" key="1">
    <citation type="journal article" date="2017" name="Int. J. Parasitol.">
        <title>The genome of the protozoan parasite Cystoisospora suis and a reverse vaccinology approach to identify vaccine candidates.</title>
        <authorList>
            <person name="Palmieri N."/>
            <person name="Shrestha A."/>
            <person name="Ruttkowski B."/>
            <person name="Beck T."/>
            <person name="Vogl C."/>
            <person name="Tomley F."/>
            <person name="Blake D.P."/>
            <person name="Joachim A."/>
        </authorList>
    </citation>
    <scope>NUCLEOTIDE SEQUENCE [LARGE SCALE GENOMIC DNA]</scope>
    <source>
        <strain evidence="2 3">Wien I</strain>
    </source>
</reference>
<evidence type="ECO:0000256" key="1">
    <source>
        <dbReference type="SAM" id="MobiDB-lite"/>
    </source>
</evidence>
<dbReference type="AlphaFoldDB" id="A0A2C6L124"/>
<gene>
    <name evidence="2" type="ORF">CSUI_003373</name>
</gene>
<dbReference type="EMBL" id="MIGC01001490">
    <property type="protein sequence ID" value="PHJ22777.1"/>
    <property type="molecule type" value="Genomic_DNA"/>
</dbReference>
<evidence type="ECO:0000313" key="2">
    <source>
        <dbReference type="EMBL" id="PHJ22777.1"/>
    </source>
</evidence>
<feature type="compositionally biased region" description="Low complexity" evidence="1">
    <location>
        <begin position="278"/>
        <end position="288"/>
    </location>
</feature>
<dbReference type="GeneID" id="94426782"/>
<proteinExistence type="predicted"/>
<name>A0A2C6L124_9APIC</name>
<accession>A0A2C6L124</accession>
<evidence type="ECO:0000313" key="3">
    <source>
        <dbReference type="Proteomes" id="UP000221165"/>
    </source>
</evidence>
<feature type="region of interest" description="Disordered" evidence="1">
    <location>
        <begin position="274"/>
        <end position="302"/>
    </location>
</feature>
<feature type="compositionally biased region" description="Basic and acidic residues" evidence="1">
    <location>
        <begin position="385"/>
        <end position="402"/>
    </location>
</feature>
<comment type="caution">
    <text evidence="2">The sequence shown here is derived from an EMBL/GenBank/DDBJ whole genome shotgun (WGS) entry which is preliminary data.</text>
</comment>
<dbReference type="RefSeq" id="XP_067924454.1">
    <property type="nucleotide sequence ID" value="XM_068063571.1"/>
</dbReference>
<feature type="non-terminal residue" evidence="2">
    <location>
        <position position="421"/>
    </location>
</feature>
<organism evidence="2 3">
    <name type="scientific">Cystoisospora suis</name>
    <dbReference type="NCBI Taxonomy" id="483139"/>
    <lineage>
        <taxon>Eukaryota</taxon>
        <taxon>Sar</taxon>
        <taxon>Alveolata</taxon>
        <taxon>Apicomplexa</taxon>
        <taxon>Conoidasida</taxon>
        <taxon>Coccidia</taxon>
        <taxon>Eucoccidiorida</taxon>
        <taxon>Eimeriorina</taxon>
        <taxon>Sarcocystidae</taxon>
        <taxon>Cystoisospora</taxon>
    </lineage>
</organism>
<keyword evidence="3" id="KW-1185">Reference proteome</keyword>
<feature type="compositionally biased region" description="Polar residues" evidence="1">
    <location>
        <begin position="372"/>
        <end position="383"/>
    </location>
</feature>
<sequence length="421" mass="46196">MAAMRAAWGGVVGGRGRTSMMKGEERTRSLSLVRSPEENKEIMKKMMVGEGYVRRRKRKRRIKTEERAYPCLACSYRDSRQRNGHARETLCVLGRRERQRDLKQREEEENRQDWRQRDEYREDFVGGEREERGKLFFLSSSTSCLLSSLSCKSLFPIPFSSFPRSSGLPSSLIANGICTFFSSTFLPTVFASSLYGSSLRESPFLSPSHSSMASLSPFSSFSSSTSSKFLHASAYLSSSCPSQLSQCPFYLHSLSSHSSFPSPRKNISHSTQSRLFCSSSSSPSSPLLSSPPPLSSSSPPSSFPLSSSPCASVSDTALPDTFSKERGVSLCQSIDLTDDNSQHEGEEARGHLHQGDGRLSSSYALQDHDSSEQLSCVNASGCPSESREISVDTSSKESRELRCPPTSTPPITAPVVDSGDG</sequence>
<dbReference type="VEuPathDB" id="ToxoDB:CSUI_003373"/>
<dbReference type="Proteomes" id="UP000221165">
    <property type="component" value="Unassembled WGS sequence"/>
</dbReference>
<feature type="compositionally biased region" description="Basic and acidic residues" evidence="1">
    <location>
        <begin position="340"/>
        <end position="356"/>
    </location>
</feature>
<protein>
    <submittedName>
        <fullName evidence="2">Uncharacterized protein</fullName>
    </submittedName>
</protein>